<dbReference type="PANTHER" id="PTHR13748:SF62">
    <property type="entry name" value="COBW DOMAIN-CONTAINING PROTEIN"/>
    <property type="match status" value="1"/>
</dbReference>
<dbReference type="RefSeq" id="WP_143947550.1">
    <property type="nucleotide sequence ID" value="NZ_BAABMB010000002.1"/>
</dbReference>
<protein>
    <submittedName>
        <fullName evidence="8">GTP-binding protein</fullName>
    </submittedName>
</protein>
<keyword evidence="2" id="KW-0378">Hydrolase</keyword>
<comment type="function">
    <text evidence="5">Zinc chaperone that directly transfers zinc cofactor to target proteins, thereby activating them. Zinc is transferred from the CXCC motif in the GTPase domain to the zinc binding site in target proteins in a process requiring GTP hydrolysis.</text>
</comment>
<dbReference type="OrthoDB" id="9808822at2"/>
<dbReference type="InterPro" id="IPR027417">
    <property type="entry name" value="P-loop_NTPase"/>
</dbReference>
<accession>A0A556AVF9</accession>
<keyword evidence="9" id="KW-1185">Reference proteome</keyword>
<dbReference type="GO" id="GO:0005737">
    <property type="term" value="C:cytoplasm"/>
    <property type="evidence" value="ECO:0007669"/>
    <property type="project" value="TreeGrafter"/>
</dbReference>
<reference evidence="8 9" key="1">
    <citation type="submission" date="2019-07" db="EMBL/GenBank/DDBJ databases">
        <title>Qingshengfaniella alkalisoli gen. nov., sp. nov., isolated from saline soil.</title>
        <authorList>
            <person name="Xu L."/>
            <person name="Huang X.-X."/>
            <person name="Sun J.-Q."/>
        </authorList>
    </citation>
    <scope>NUCLEOTIDE SEQUENCE [LARGE SCALE GENOMIC DNA]</scope>
    <source>
        <strain evidence="8 9">DSM 27279</strain>
    </source>
</reference>
<dbReference type="Pfam" id="PF02492">
    <property type="entry name" value="cobW"/>
    <property type="match status" value="1"/>
</dbReference>
<feature type="domain" description="CobW C-terminal" evidence="7">
    <location>
        <begin position="234"/>
        <end position="327"/>
    </location>
</feature>
<dbReference type="SMART" id="SM00833">
    <property type="entry name" value="CobW_C"/>
    <property type="match status" value="1"/>
</dbReference>
<dbReference type="Gene3D" id="3.40.50.300">
    <property type="entry name" value="P-loop containing nucleotide triphosphate hydrolases"/>
    <property type="match status" value="1"/>
</dbReference>
<comment type="caution">
    <text evidence="8">The sequence shown here is derived from an EMBL/GenBank/DDBJ whole genome shotgun (WGS) entry which is preliminary data.</text>
</comment>
<dbReference type="Proteomes" id="UP000318405">
    <property type="component" value="Unassembled WGS sequence"/>
</dbReference>
<dbReference type="EMBL" id="VLTJ01000012">
    <property type="protein sequence ID" value="TSH96890.1"/>
    <property type="molecule type" value="Genomic_DNA"/>
</dbReference>
<evidence type="ECO:0000313" key="8">
    <source>
        <dbReference type="EMBL" id="TSH96890.1"/>
    </source>
</evidence>
<dbReference type="GO" id="GO:0000166">
    <property type="term" value="F:nucleotide binding"/>
    <property type="evidence" value="ECO:0007669"/>
    <property type="project" value="UniProtKB-KW"/>
</dbReference>
<dbReference type="CDD" id="cd03112">
    <property type="entry name" value="CobW-like"/>
    <property type="match status" value="1"/>
</dbReference>
<evidence type="ECO:0000256" key="1">
    <source>
        <dbReference type="ARBA" id="ARBA00022741"/>
    </source>
</evidence>
<proteinExistence type="inferred from homology"/>
<evidence type="ECO:0000256" key="3">
    <source>
        <dbReference type="ARBA" id="ARBA00023186"/>
    </source>
</evidence>
<evidence type="ECO:0000256" key="4">
    <source>
        <dbReference type="ARBA" id="ARBA00034320"/>
    </source>
</evidence>
<name>A0A556AVF9_9BURK</name>
<evidence type="ECO:0000313" key="9">
    <source>
        <dbReference type="Proteomes" id="UP000318405"/>
    </source>
</evidence>
<evidence type="ECO:0000256" key="6">
    <source>
        <dbReference type="ARBA" id="ARBA00049117"/>
    </source>
</evidence>
<dbReference type="InterPro" id="IPR003495">
    <property type="entry name" value="CobW/HypB/UreG_nucleotide-bd"/>
</dbReference>
<dbReference type="Pfam" id="PF07683">
    <property type="entry name" value="CobW_C"/>
    <property type="match status" value="1"/>
</dbReference>
<evidence type="ECO:0000259" key="7">
    <source>
        <dbReference type="SMART" id="SM00833"/>
    </source>
</evidence>
<organism evidence="8 9">
    <name type="scientific">Verticiella sediminum</name>
    <dbReference type="NCBI Taxonomy" id="1247510"/>
    <lineage>
        <taxon>Bacteria</taxon>
        <taxon>Pseudomonadati</taxon>
        <taxon>Pseudomonadota</taxon>
        <taxon>Betaproteobacteria</taxon>
        <taxon>Burkholderiales</taxon>
        <taxon>Alcaligenaceae</taxon>
        <taxon>Verticiella</taxon>
    </lineage>
</organism>
<dbReference type="SUPFAM" id="SSF90002">
    <property type="entry name" value="Hypothetical protein YjiA, C-terminal domain"/>
    <property type="match status" value="1"/>
</dbReference>
<sequence>MAETTTPVHLLTGFLGSGKTTLLSWLVRSPAFADTAVIINEFGDVGLDHALMGKADEDDVVMLDSGCLCCASNNSLQETLESLYYRRLRGELPPFARVVVETSGLADPAPLINSLYADASVARHYRLAGVVTTVDVQHGLATLDEFEAAATQLAVADLVILTKTDELEPQAADAVAQRLAERLPQVPLLRAAHGELPDPSAFFGAAPEHHLPAVRGLAPAQPAGRLAHVLRYGIASHVMRVDAPVSWAQYAAWVRGMQRAAGDRLLRVKGILPIAGDVPHVVHGVRHLFSPPRPHEGAAPGELLGVIVVIARDLDAEECEALMQPLRPPCP</sequence>
<dbReference type="InterPro" id="IPR051316">
    <property type="entry name" value="Zinc-reg_GTPase_activator"/>
</dbReference>
<dbReference type="PANTHER" id="PTHR13748">
    <property type="entry name" value="COBW-RELATED"/>
    <property type="match status" value="1"/>
</dbReference>
<gene>
    <name evidence="8" type="ORF">FOZ76_07615</name>
</gene>
<dbReference type="SUPFAM" id="SSF52540">
    <property type="entry name" value="P-loop containing nucleoside triphosphate hydrolases"/>
    <property type="match status" value="1"/>
</dbReference>
<dbReference type="GO" id="GO:0016787">
    <property type="term" value="F:hydrolase activity"/>
    <property type="evidence" value="ECO:0007669"/>
    <property type="project" value="UniProtKB-KW"/>
</dbReference>
<dbReference type="Gene3D" id="3.30.1220.10">
    <property type="entry name" value="CobW-like, C-terminal domain"/>
    <property type="match status" value="1"/>
</dbReference>
<comment type="catalytic activity">
    <reaction evidence="6">
        <text>GTP + H2O = GDP + phosphate + H(+)</text>
        <dbReference type="Rhea" id="RHEA:19669"/>
        <dbReference type="ChEBI" id="CHEBI:15377"/>
        <dbReference type="ChEBI" id="CHEBI:15378"/>
        <dbReference type="ChEBI" id="CHEBI:37565"/>
        <dbReference type="ChEBI" id="CHEBI:43474"/>
        <dbReference type="ChEBI" id="CHEBI:58189"/>
    </reaction>
    <physiologicalReaction direction="left-to-right" evidence="6">
        <dbReference type="Rhea" id="RHEA:19670"/>
    </physiologicalReaction>
</comment>
<keyword evidence="3" id="KW-0143">Chaperone</keyword>
<evidence type="ECO:0000256" key="5">
    <source>
        <dbReference type="ARBA" id="ARBA00045658"/>
    </source>
</evidence>
<dbReference type="InterPro" id="IPR011629">
    <property type="entry name" value="CobW-like_C"/>
</dbReference>
<evidence type="ECO:0000256" key="2">
    <source>
        <dbReference type="ARBA" id="ARBA00022801"/>
    </source>
</evidence>
<comment type="similarity">
    <text evidence="4">Belongs to the SIMIBI class G3E GTPase family. ZNG1 subfamily.</text>
</comment>
<dbReference type="AlphaFoldDB" id="A0A556AVF9"/>
<keyword evidence="1" id="KW-0547">Nucleotide-binding</keyword>
<dbReference type="InterPro" id="IPR036627">
    <property type="entry name" value="CobW-likC_sf"/>
</dbReference>